<evidence type="ECO:0000313" key="5">
    <source>
        <dbReference type="EMBL" id="MFD2692044.1"/>
    </source>
</evidence>
<dbReference type="EMBL" id="JBHUMQ010000001">
    <property type="protein sequence ID" value="MFD2692044.1"/>
    <property type="molecule type" value="Genomic_DNA"/>
</dbReference>
<accession>A0ABW5RY36</accession>
<dbReference type="CDD" id="cd04458">
    <property type="entry name" value="CSP_CDS"/>
    <property type="match status" value="1"/>
</dbReference>
<dbReference type="PANTHER" id="PTHR11544">
    <property type="entry name" value="COLD SHOCK DOMAIN CONTAINING PROTEINS"/>
    <property type="match status" value="1"/>
</dbReference>
<dbReference type="RefSeq" id="WP_253059178.1">
    <property type="nucleotide sequence ID" value="NZ_JAMXWM010000003.1"/>
</dbReference>
<comment type="caution">
    <text evidence="5">The sequence shown here is derived from an EMBL/GenBank/DDBJ whole genome shotgun (WGS) entry which is preliminary data.</text>
</comment>
<gene>
    <name evidence="5" type="ORF">ACFSUE_00075</name>
</gene>
<dbReference type="Proteomes" id="UP001597399">
    <property type="component" value="Unassembled WGS sequence"/>
</dbReference>
<evidence type="ECO:0000259" key="4">
    <source>
        <dbReference type="PROSITE" id="PS51857"/>
    </source>
</evidence>
<dbReference type="InterPro" id="IPR011129">
    <property type="entry name" value="CSD"/>
</dbReference>
<dbReference type="PROSITE" id="PS51857">
    <property type="entry name" value="CSD_2"/>
    <property type="match status" value="1"/>
</dbReference>
<dbReference type="Gene3D" id="6.20.370.130">
    <property type="match status" value="1"/>
</dbReference>
<name>A0ABW5RY36_9BACL</name>
<organism evidence="5 6">
    <name type="scientific">Sporolactobacillus shoreicorticis</name>
    <dbReference type="NCBI Taxonomy" id="1923877"/>
    <lineage>
        <taxon>Bacteria</taxon>
        <taxon>Bacillati</taxon>
        <taxon>Bacillota</taxon>
        <taxon>Bacilli</taxon>
        <taxon>Bacillales</taxon>
        <taxon>Sporolactobacillaceae</taxon>
        <taxon>Sporolactobacillus</taxon>
    </lineage>
</organism>
<dbReference type="InterPro" id="IPR012156">
    <property type="entry name" value="Cold_shock_CspA"/>
</dbReference>
<evidence type="ECO:0000313" key="6">
    <source>
        <dbReference type="Proteomes" id="UP001597399"/>
    </source>
</evidence>
<comment type="subcellular location">
    <subcellularLocation>
        <location evidence="1 3">Cytoplasm</location>
    </subcellularLocation>
</comment>
<dbReference type="SMART" id="SM00357">
    <property type="entry name" value="CSP"/>
    <property type="match status" value="1"/>
</dbReference>
<dbReference type="PROSITE" id="PS00352">
    <property type="entry name" value="CSD_1"/>
    <property type="match status" value="1"/>
</dbReference>
<proteinExistence type="predicted"/>
<dbReference type="Gene3D" id="2.40.50.140">
    <property type="entry name" value="Nucleic acid-binding proteins"/>
    <property type="match status" value="1"/>
</dbReference>
<dbReference type="PIRSF" id="PIRSF002599">
    <property type="entry name" value="Cold_shock_A"/>
    <property type="match status" value="1"/>
</dbReference>
<keyword evidence="6" id="KW-1185">Reference proteome</keyword>
<sequence length="66" mass="7220">MKTGTVKWFNSDKGFGFIEVPGENDVFVHFSAIQTDGFKTLDEGQAVEFEVVEGNRGPQAANVVKV</sequence>
<keyword evidence="2" id="KW-0963">Cytoplasm</keyword>
<dbReference type="PRINTS" id="PR00050">
    <property type="entry name" value="COLDSHOCK"/>
</dbReference>
<dbReference type="InterPro" id="IPR002059">
    <property type="entry name" value="CSP_DNA-bd"/>
</dbReference>
<dbReference type="InterPro" id="IPR019844">
    <property type="entry name" value="CSD_CS"/>
</dbReference>
<evidence type="ECO:0000256" key="1">
    <source>
        <dbReference type="ARBA" id="ARBA00004496"/>
    </source>
</evidence>
<protein>
    <submittedName>
        <fullName evidence="5">Cold-shock protein</fullName>
    </submittedName>
</protein>
<feature type="domain" description="CSD" evidence="4">
    <location>
        <begin position="1"/>
        <end position="65"/>
    </location>
</feature>
<dbReference type="InterPro" id="IPR050181">
    <property type="entry name" value="Cold_shock_domain"/>
</dbReference>
<evidence type="ECO:0000256" key="3">
    <source>
        <dbReference type="RuleBase" id="RU000408"/>
    </source>
</evidence>
<dbReference type="InterPro" id="IPR012340">
    <property type="entry name" value="NA-bd_OB-fold"/>
</dbReference>
<evidence type="ECO:0000256" key="2">
    <source>
        <dbReference type="ARBA" id="ARBA00022490"/>
    </source>
</evidence>
<reference evidence="6" key="1">
    <citation type="journal article" date="2019" name="Int. J. Syst. Evol. Microbiol.">
        <title>The Global Catalogue of Microorganisms (GCM) 10K type strain sequencing project: providing services to taxonomists for standard genome sequencing and annotation.</title>
        <authorList>
            <consortium name="The Broad Institute Genomics Platform"/>
            <consortium name="The Broad Institute Genome Sequencing Center for Infectious Disease"/>
            <person name="Wu L."/>
            <person name="Ma J."/>
        </authorList>
    </citation>
    <scope>NUCLEOTIDE SEQUENCE [LARGE SCALE GENOMIC DNA]</scope>
    <source>
        <strain evidence="6">TISTR 2466</strain>
    </source>
</reference>
<dbReference type="Pfam" id="PF00313">
    <property type="entry name" value="CSD"/>
    <property type="match status" value="1"/>
</dbReference>
<dbReference type="SUPFAM" id="SSF50249">
    <property type="entry name" value="Nucleic acid-binding proteins"/>
    <property type="match status" value="1"/>
</dbReference>